<dbReference type="EMBL" id="CAFBPW010000330">
    <property type="protein sequence ID" value="CAB5041488.1"/>
    <property type="molecule type" value="Genomic_DNA"/>
</dbReference>
<dbReference type="AlphaFoldDB" id="A0A6J6Y256"/>
<sequence length="99" mass="11117">MFNIDALNISDPLWESENLGLREGRCREPATISFPDHWRVQALFNHGPNRERGSEVIATNSHVGAITYSNLMDLREQLIGSMLGKDVGNARLDSHTAER</sequence>
<protein>
    <submittedName>
        <fullName evidence="1">Unannotated protein</fullName>
    </submittedName>
</protein>
<accession>A0A6J6Y256</accession>
<gene>
    <name evidence="1" type="ORF">UFOPK3046_00648</name>
    <name evidence="2" type="ORF">UFOPK4173_01977</name>
</gene>
<organism evidence="1">
    <name type="scientific">freshwater metagenome</name>
    <dbReference type="NCBI Taxonomy" id="449393"/>
    <lineage>
        <taxon>unclassified sequences</taxon>
        <taxon>metagenomes</taxon>
        <taxon>ecological metagenomes</taxon>
    </lineage>
</organism>
<reference evidence="1" key="1">
    <citation type="submission" date="2020-05" db="EMBL/GenBank/DDBJ databases">
        <authorList>
            <person name="Chiriac C."/>
            <person name="Salcher M."/>
            <person name="Ghai R."/>
            <person name="Kavagutti S V."/>
        </authorList>
    </citation>
    <scope>NUCLEOTIDE SEQUENCE</scope>
</reference>
<evidence type="ECO:0000313" key="2">
    <source>
        <dbReference type="EMBL" id="CAB5041488.1"/>
    </source>
</evidence>
<dbReference type="EMBL" id="CAFAAQ010000042">
    <property type="protein sequence ID" value="CAB4802505.1"/>
    <property type="molecule type" value="Genomic_DNA"/>
</dbReference>
<proteinExistence type="predicted"/>
<name>A0A6J6Y256_9ZZZZ</name>
<evidence type="ECO:0000313" key="1">
    <source>
        <dbReference type="EMBL" id="CAB4802505.1"/>
    </source>
</evidence>